<evidence type="ECO:0000256" key="6">
    <source>
        <dbReference type="ARBA" id="ARBA00022989"/>
    </source>
</evidence>
<organism evidence="9 10">
    <name type="scientific">Rouxiella badensis</name>
    <dbReference type="NCBI Taxonomy" id="1646377"/>
    <lineage>
        <taxon>Bacteria</taxon>
        <taxon>Pseudomonadati</taxon>
        <taxon>Pseudomonadota</taxon>
        <taxon>Gammaproteobacteria</taxon>
        <taxon>Enterobacterales</taxon>
        <taxon>Yersiniaceae</taxon>
        <taxon>Rouxiella</taxon>
    </lineage>
</organism>
<protein>
    <recommendedName>
        <fullName evidence="11">Hok/Gef family protein</fullName>
    </recommendedName>
</protein>
<keyword evidence="6 8" id="KW-1133">Transmembrane helix</keyword>
<keyword evidence="3" id="KW-0997">Cell inner membrane</keyword>
<evidence type="ECO:0008006" key="11">
    <source>
        <dbReference type="Google" id="ProtNLM"/>
    </source>
</evidence>
<dbReference type="InterPro" id="IPR000021">
    <property type="entry name" value="Hok/gef_toxin"/>
</dbReference>
<evidence type="ECO:0000256" key="8">
    <source>
        <dbReference type="RuleBase" id="RU221113"/>
    </source>
</evidence>
<evidence type="ECO:0000256" key="4">
    <source>
        <dbReference type="ARBA" id="ARBA00022649"/>
    </source>
</evidence>
<comment type="subcellular location">
    <subcellularLocation>
        <location evidence="1 8">Cell inner membrane</location>
        <topology evidence="1 8">Single-pass membrane protein</topology>
    </subcellularLocation>
</comment>
<keyword evidence="4" id="KW-1277">Toxin-antitoxin system</keyword>
<evidence type="ECO:0000313" key="9">
    <source>
        <dbReference type="EMBL" id="ORJ27587.1"/>
    </source>
</evidence>
<evidence type="ECO:0000256" key="5">
    <source>
        <dbReference type="ARBA" id="ARBA00022692"/>
    </source>
</evidence>
<dbReference type="Proteomes" id="UP000192536">
    <property type="component" value="Unassembled WGS sequence"/>
</dbReference>
<dbReference type="EMBL" id="MRWE01000001">
    <property type="protein sequence ID" value="ORJ27587.1"/>
    <property type="molecule type" value="Genomic_DNA"/>
</dbReference>
<reference evidence="9 10" key="1">
    <citation type="journal article" date="2017" name="Int. J. Syst. Evol. Microbiol.">
        <title>Rouxiella badensis sp. nov. and Rouxiella silvae sp. nov. isolated from peat bog soil in Germany and emendation of the genus description.</title>
        <authorList>
            <person name="Le Fleche-Mateos A."/>
            <person name="Kugler J.H."/>
            <person name="Hansen S.H."/>
            <person name="Syldatk C."/>
            <person name="Hausmann R."/>
            <person name="Lomprez F."/>
            <person name="Vandenbogaert M."/>
            <person name="Manuguerra J.C."/>
            <person name="Grimont P.A."/>
        </authorList>
    </citation>
    <scope>NUCLEOTIDE SEQUENCE [LARGE SCALE GENOMIC DNA]</scope>
    <source>
        <strain evidence="9 10">DSM 100043</strain>
    </source>
</reference>
<evidence type="ECO:0000256" key="2">
    <source>
        <dbReference type="ARBA" id="ARBA00022475"/>
    </source>
</evidence>
<keyword evidence="10" id="KW-1185">Reference proteome</keyword>
<gene>
    <name evidence="9" type="ORF">BS640_00340</name>
</gene>
<dbReference type="AlphaFoldDB" id="A0A1X0WLD5"/>
<keyword evidence="5 8" id="KW-0812">Transmembrane</keyword>
<accession>A0A1X0WLD5</accession>
<proteinExistence type="inferred from homology"/>
<sequence>MSNNVKVAPHMQECKEKEVYVRFTSITIVLLVFFICASLLAFTWMKGNTLCEIKVKSIWIEVVASLAYESVR</sequence>
<dbReference type="Pfam" id="PF01848">
    <property type="entry name" value="HOK_GEF"/>
    <property type="match status" value="1"/>
</dbReference>
<comment type="caution">
    <text evidence="9">The sequence shown here is derived from an EMBL/GenBank/DDBJ whole genome shotgun (WGS) entry which is preliminary data.</text>
</comment>
<evidence type="ECO:0000256" key="3">
    <source>
        <dbReference type="ARBA" id="ARBA00022519"/>
    </source>
</evidence>
<name>A0A1X0WLD5_9GAMM</name>
<dbReference type="PRINTS" id="PR00281">
    <property type="entry name" value="HOKGEFTOXIC"/>
</dbReference>
<dbReference type="GO" id="GO:0005886">
    <property type="term" value="C:plasma membrane"/>
    <property type="evidence" value="ECO:0007669"/>
    <property type="project" value="UniProtKB-SubCell"/>
</dbReference>
<keyword evidence="2" id="KW-1003">Cell membrane</keyword>
<evidence type="ECO:0000313" key="10">
    <source>
        <dbReference type="Proteomes" id="UP000192536"/>
    </source>
</evidence>
<keyword evidence="7 8" id="KW-0472">Membrane</keyword>
<evidence type="ECO:0000256" key="1">
    <source>
        <dbReference type="ARBA" id="ARBA00004377"/>
    </source>
</evidence>
<evidence type="ECO:0000256" key="7">
    <source>
        <dbReference type="ARBA" id="ARBA00023136"/>
    </source>
</evidence>
<feature type="transmembrane region" description="Helical" evidence="8">
    <location>
        <begin position="20"/>
        <end position="44"/>
    </location>
</feature>
<comment type="similarity">
    <text evidence="8">Belongs to the hok/gef family.</text>
</comment>